<dbReference type="RefSeq" id="YP_010781566.1">
    <property type="nucleotide sequence ID" value="NC_075039.1"/>
</dbReference>
<organism evidence="2">
    <name type="scientific">Tupanvirus soda lake</name>
    <dbReference type="NCBI Taxonomy" id="2126985"/>
    <lineage>
        <taxon>Viruses</taxon>
        <taxon>Varidnaviria</taxon>
        <taxon>Bamfordvirae</taxon>
        <taxon>Nucleocytoviricota</taxon>
        <taxon>Megaviricetes</taxon>
        <taxon>Imitervirales</taxon>
        <taxon>Mimiviridae</taxon>
        <taxon>Megamimivirinae</taxon>
        <taxon>Tupanvirus</taxon>
        <taxon>Tupanvirus salinum</taxon>
    </lineage>
</organism>
<reference evidence="2" key="1">
    <citation type="submission" date="2017-01" db="EMBL/GenBank/DDBJ databases">
        <authorList>
            <person name="Assis F.L."/>
            <person name="Abrahao J.S."/>
            <person name="Silva L."/>
            <person name="Khalil J.B."/>
            <person name="Rodrigues R."/>
            <person name="Silva L.S."/>
            <person name="Arantes T."/>
            <person name="Boratto P."/>
            <person name="Andrade M."/>
            <person name="Kroon E.G."/>
            <person name="Ribeiro B."/>
            <person name="Bergier I."/>
            <person name="Seligmann H."/>
            <person name="Ghigo E."/>
            <person name="Colson P."/>
            <person name="Levasseur A."/>
            <person name="Raoult D."/>
            <person name="Scola B.L."/>
        </authorList>
    </citation>
    <scope>NUCLEOTIDE SEQUENCE</scope>
    <source>
        <strain evidence="2">Soda lake</strain>
    </source>
</reference>
<evidence type="ECO:0000256" key="1">
    <source>
        <dbReference type="SAM" id="Coils"/>
    </source>
</evidence>
<feature type="coiled-coil region" evidence="1">
    <location>
        <begin position="36"/>
        <end position="63"/>
    </location>
</feature>
<accession>A0A6N1NTT7</accession>
<evidence type="ECO:0000313" key="2">
    <source>
        <dbReference type="EMBL" id="QKU34913.1"/>
    </source>
</evidence>
<keyword evidence="1" id="KW-0175">Coiled coil</keyword>
<dbReference type="EMBL" id="KY523104">
    <property type="protein sequence ID" value="QKU34913.1"/>
    <property type="molecule type" value="Genomic_DNA"/>
</dbReference>
<protein>
    <submittedName>
        <fullName evidence="2">Putative orfan</fullName>
    </submittedName>
</protein>
<reference evidence="2" key="2">
    <citation type="journal article" date="2018" name="Nat. Commun.">
        <title>Tailed giant Tupanvirus possesses the most complete translational apparatus of the known virosphere.</title>
        <authorList>
            <person name="Abrahao J."/>
            <person name="Silva L."/>
            <person name="Silva L.S."/>
            <person name="Khalil J.Y.B."/>
            <person name="Rodrigues R."/>
            <person name="Arantes T."/>
            <person name="Assis F."/>
            <person name="Boratto P."/>
            <person name="Andrade M."/>
            <person name="Kroon E.G."/>
            <person name="Ribeiro B."/>
            <person name="Bergier I."/>
            <person name="Seligmann H."/>
            <person name="Ghigo E."/>
            <person name="Colson P."/>
            <person name="Levasseur A."/>
            <person name="Kroemer G."/>
            <person name="Raoult D."/>
            <person name="La Scola B."/>
        </authorList>
    </citation>
    <scope>NUCLEOTIDE SEQUENCE [LARGE SCALE GENOMIC DNA]</scope>
    <source>
        <strain evidence="2">Soda lake</strain>
    </source>
</reference>
<sequence>MNKRINATNIHAYKAELEKINGSVNDKVTSEHDQKVIKTTKQLEELLRERESEKNRLENISRQKKIFRNGEFITVSVDSDTDSSTRKKLKDISTDRNNNYIQPKIQYFNTVKTDSHAYHDPYTIPFSGMPSSMPIKEQCGYTYVWDAYWPFIGSGETDQKLDIEVDYITFNGVMIEKWRTTLPTPTTSIFPIKDVFKFSLVTGCDNFDFDLKLENIPSTGSPVAVNINPKSTTLPFNLNQFIIIKDPNITVTTPGTSPTDILAVIAYYNSNQLNLNQFTHSTDSVEPVKNIFMSTQLFCVHINQIQEDIKLTMTHNTSIGENLFKVFIETSSKVEIKETLVPVINDQYIDTDNDLDIVILSRTVYVNGKYFMTYATYINDIASAQQLPNITNFLSDLRQTPIQLATMLLFDAKTPLANLDNVVGMSDHQRMILRLYREILKKNP</sequence>
<dbReference type="KEGG" id="vg:80518330"/>
<proteinExistence type="predicted"/>
<dbReference type="GeneID" id="80518330"/>
<name>A0A6N1NTT7_9VIRU</name>